<dbReference type="Proteomes" id="UP001595701">
    <property type="component" value="Unassembled WGS sequence"/>
</dbReference>
<organism evidence="1 2">
    <name type="scientific">Streptomyces yaanensis</name>
    <dbReference type="NCBI Taxonomy" id="1142239"/>
    <lineage>
        <taxon>Bacteria</taxon>
        <taxon>Bacillati</taxon>
        <taxon>Actinomycetota</taxon>
        <taxon>Actinomycetes</taxon>
        <taxon>Kitasatosporales</taxon>
        <taxon>Streptomycetaceae</taxon>
        <taxon>Streptomyces</taxon>
    </lineage>
</organism>
<sequence length="167" mass="18979">MEPRSAAAVGRDFPYTLATTCYIEVHKDGRVTQGAGTDAYQRALAGESRLFAVWPGQWRSDLFAIDDLDEFARAHGIVHDEERTGLAEHIHDVKWALADREPNPRSQYVSIDLRLVCRCTVNDRRTFASQMREQQGWDMAVTGGWSRQTNANGTTYTFRVRRRSLSS</sequence>
<comment type="caution">
    <text evidence="1">The sequence shown here is derived from an EMBL/GenBank/DDBJ whole genome shotgun (WGS) entry which is preliminary data.</text>
</comment>
<proteinExistence type="predicted"/>
<protein>
    <submittedName>
        <fullName evidence="1">Uncharacterized protein</fullName>
    </submittedName>
</protein>
<reference evidence="2" key="1">
    <citation type="journal article" date="2019" name="Int. J. Syst. Evol. Microbiol.">
        <title>The Global Catalogue of Microorganisms (GCM) 10K type strain sequencing project: providing services to taxonomists for standard genome sequencing and annotation.</title>
        <authorList>
            <consortium name="The Broad Institute Genomics Platform"/>
            <consortium name="The Broad Institute Genome Sequencing Center for Infectious Disease"/>
            <person name="Wu L."/>
            <person name="Ma J."/>
        </authorList>
    </citation>
    <scope>NUCLEOTIDE SEQUENCE [LARGE SCALE GENOMIC DNA]</scope>
    <source>
        <strain evidence="2">CGMCC 4.7035</strain>
    </source>
</reference>
<keyword evidence="2" id="KW-1185">Reference proteome</keyword>
<name>A0ABV7SDY1_9ACTN</name>
<dbReference type="EMBL" id="JBHRWR010000009">
    <property type="protein sequence ID" value="MFC3574838.1"/>
    <property type="molecule type" value="Genomic_DNA"/>
</dbReference>
<evidence type="ECO:0000313" key="2">
    <source>
        <dbReference type="Proteomes" id="UP001595701"/>
    </source>
</evidence>
<accession>A0ABV7SDY1</accession>
<evidence type="ECO:0000313" key="1">
    <source>
        <dbReference type="EMBL" id="MFC3574838.1"/>
    </source>
</evidence>
<dbReference type="RefSeq" id="WP_310769009.1">
    <property type="nucleotide sequence ID" value="NZ_JBHRWR010000009.1"/>
</dbReference>
<gene>
    <name evidence="1" type="ORF">ACFOZ0_16440</name>
</gene>